<organism>
    <name type="scientific">Branchiostoma floridae</name>
    <name type="common">Florida lancelet</name>
    <name type="synonym">Amphioxus</name>
    <dbReference type="NCBI Taxonomy" id="7739"/>
    <lineage>
        <taxon>Eukaryota</taxon>
        <taxon>Metazoa</taxon>
        <taxon>Chordata</taxon>
        <taxon>Cephalochordata</taxon>
        <taxon>Leptocardii</taxon>
        <taxon>Amphioxiformes</taxon>
        <taxon>Branchiostomatidae</taxon>
        <taxon>Branchiostoma</taxon>
    </lineage>
</organism>
<accession>C4A0H7</accession>
<proteinExistence type="predicted"/>
<dbReference type="Gene3D" id="3.30.530.20">
    <property type="match status" value="1"/>
</dbReference>
<reference evidence="1" key="1">
    <citation type="journal article" date="2008" name="Nature">
        <title>The amphioxus genome and the evolution of the chordate karyotype.</title>
        <authorList>
            <consortium name="US DOE Joint Genome Institute (JGI-PGF)"/>
            <person name="Putnam N.H."/>
            <person name="Butts T."/>
            <person name="Ferrier D.E.K."/>
            <person name="Furlong R.F."/>
            <person name="Hellsten U."/>
            <person name="Kawashima T."/>
            <person name="Robinson-Rechavi M."/>
            <person name="Shoguchi E."/>
            <person name="Terry A."/>
            <person name="Yu J.-K."/>
            <person name="Benito-Gutierrez E.L."/>
            <person name="Dubchak I."/>
            <person name="Garcia-Fernandez J."/>
            <person name="Gibson-Brown J.J."/>
            <person name="Grigoriev I.V."/>
            <person name="Horton A.C."/>
            <person name="de Jong P.J."/>
            <person name="Jurka J."/>
            <person name="Kapitonov V.V."/>
            <person name="Kohara Y."/>
            <person name="Kuroki Y."/>
            <person name="Lindquist E."/>
            <person name="Lucas S."/>
            <person name="Osoegawa K."/>
            <person name="Pennacchio L.A."/>
            <person name="Salamov A.A."/>
            <person name="Satou Y."/>
            <person name="Sauka-Spengler T."/>
            <person name="Schmutz J."/>
            <person name="Shin-I T."/>
            <person name="Toyoda A."/>
            <person name="Bronner-Fraser M."/>
            <person name="Fujiyama A."/>
            <person name="Holland L.Z."/>
            <person name="Holland P.W.H."/>
            <person name="Satoh N."/>
            <person name="Rokhsar D.S."/>
        </authorList>
    </citation>
    <scope>NUCLEOTIDE SEQUENCE [LARGE SCALE GENOMIC DNA]</scope>
    <source>
        <strain evidence="1">S238N-H82</strain>
        <tissue evidence="1">Testes</tissue>
    </source>
</reference>
<evidence type="ECO:0000313" key="1">
    <source>
        <dbReference type="EMBL" id="EEN41699.1"/>
    </source>
</evidence>
<protein>
    <submittedName>
        <fullName evidence="1">Uncharacterized protein</fullName>
    </submittedName>
</protein>
<dbReference type="InParanoid" id="C4A0H7"/>
<dbReference type="SUPFAM" id="SSF55961">
    <property type="entry name" value="Bet v1-like"/>
    <property type="match status" value="1"/>
</dbReference>
<dbReference type="InterPro" id="IPR023393">
    <property type="entry name" value="START-like_dom_sf"/>
</dbReference>
<dbReference type="EMBL" id="GG666805">
    <property type="protein sequence ID" value="EEN41699.1"/>
    <property type="molecule type" value="Genomic_DNA"/>
</dbReference>
<gene>
    <name evidence="1" type="ORF">BRAFLDRAFT_111440</name>
</gene>
<dbReference type="AlphaFoldDB" id="C4A0H7"/>
<name>C4A0H7_BRAFL</name>
<sequence>MGTSVSKSPAVQPRKAIPQAAVPQAAVPQAAVPQAAVPSIVAVQPAVIKRPSTLRELVDDCKVPKEFMQDGAEVFLTHTEDMPVTAEVYWSAFRDFVELQLHMEGHENLRVMRGYGEVGTVVSFYYDPTDLAEGQREMKLVEKDDSTRTWRVQETEPNQLYKSYEMTIKA</sequence>